<gene>
    <name evidence="1" type="ORF">SCHPADRAFT_483398</name>
</gene>
<evidence type="ECO:0000313" key="1">
    <source>
        <dbReference type="EMBL" id="KLO11159.1"/>
    </source>
</evidence>
<keyword evidence="2" id="KW-1185">Reference proteome</keyword>
<protein>
    <submittedName>
        <fullName evidence="1">Uncharacterized protein</fullName>
    </submittedName>
</protein>
<accession>A0A0H2RH26</accession>
<dbReference type="InParanoid" id="A0A0H2RH26"/>
<dbReference type="EMBL" id="KQ086007">
    <property type="protein sequence ID" value="KLO11159.1"/>
    <property type="molecule type" value="Genomic_DNA"/>
</dbReference>
<name>A0A0H2RH26_9AGAM</name>
<proteinExistence type="predicted"/>
<organism evidence="1 2">
    <name type="scientific">Schizopora paradoxa</name>
    <dbReference type="NCBI Taxonomy" id="27342"/>
    <lineage>
        <taxon>Eukaryota</taxon>
        <taxon>Fungi</taxon>
        <taxon>Dikarya</taxon>
        <taxon>Basidiomycota</taxon>
        <taxon>Agaricomycotina</taxon>
        <taxon>Agaricomycetes</taxon>
        <taxon>Hymenochaetales</taxon>
        <taxon>Schizoporaceae</taxon>
        <taxon>Schizopora</taxon>
    </lineage>
</organism>
<reference evidence="1 2" key="1">
    <citation type="submission" date="2015-04" db="EMBL/GenBank/DDBJ databases">
        <title>Complete genome sequence of Schizopora paradoxa KUC8140, a cosmopolitan wood degrader in East Asia.</title>
        <authorList>
            <consortium name="DOE Joint Genome Institute"/>
            <person name="Min B."/>
            <person name="Park H."/>
            <person name="Jang Y."/>
            <person name="Kim J.-J."/>
            <person name="Kim K.H."/>
            <person name="Pangilinan J."/>
            <person name="Lipzen A."/>
            <person name="Riley R."/>
            <person name="Grigoriev I.V."/>
            <person name="Spatafora J.W."/>
            <person name="Choi I.-G."/>
        </authorList>
    </citation>
    <scope>NUCLEOTIDE SEQUENCE [LARGE SCALE GENOMIC DNA]</scope>
    <source>
        <strain evidence="1 2">KUC8140</strain>
    </source>
</reference>
<sequence length="147" mass="16623">MHSRCASNWRGRRGEDVCGRSLPVVRVYFVVNEMVVRWKESRNASWQSIAPCSRRGCRSTLWPVTKTMSSKCGRCGLSVLCATATLFPSTTMSSNNDKPVFRLFAAHNRSSRWSMLTKIRKKERIVGRSNSHPVTLSGGCLDSFRCF</sequence>
<evidence type="ECO:0000313" key="2">
    <source>
        <dbReference type="Proteomes" id="UP000053477"/>
    </source>
</evidence>
<dbReference type="AlphaFoldDB" id="A0A0H2RH26"/>
<dbReference type="Proteomes" id="UP000053477">
    <property type="component" value="Unassembled WGS sequence"/>
</dbReference>